<dbReference type="PROSITE" id="PS50893">
    <property type="entry name" value="ABC_TRANSPORTER_2"/>
    <property type="match status" value="1"/>
</dbReference>
<dbReference type="GO" id="GO:0016887">
    <property type="term" value="F:ATP hydrolysis activity"/>
    <property type="evidence" value="ECO:0007669"/>
    <property type="project" value="InterPro"/>
</dbReference>
<dbReference type="PANTHER" id="PTHR43776:SF7">
    <property type="entry name" value="D,D-DIPEPTIDE TRANSPORT ATP-BINDING PROTEIN DDPF-RELATED"/>
    <property type="match status" value="1"/>
</dbReference>
<accession>A0A382F3T6</accession>
<sequence length="397" mass="43384">SRILNAFPHELSGGQRQRSMIAMALAMDPKILIADEPTTALDVTTQAQILKLIKEMQEVHKTGVLFITHDFGVVADIADRVAVMQQGEIVEAGKVDEVLNTPKHPYTQSLIAAIPKLKPRTARTRSEETILEAKGINKTFGGGKSFLGFGKSVNAVKAVRKVSFDLRRGETLGIVGESGSGKSTLARCIIRLIQSDAGEILLDGVDLMQLNRNSMRLVRSKIQMVFQDPFASLNPRIKVGDIIAQGPEIQGLTKVEAEGRARELISIVGLDDKAYNRFPHEFSGGQRQRIGIARSLAVKPEILIADEPVSALDVSIQAQILNLLDQIRTQMNLAMIFITHDLRVAAQVCDRLAVMRYGEVVEAGSTSELFASPQHDYTQSLLAAVPGKAWQEGVFTN</sequence>
<dbReference type="SUPFAM" id="SSF52540">
    <property type="entry name" value="P-loop containing nucleoside triphosphate hydrolases"/>
    <property type="match status" value="2"/>
</dbReference>
<evidence type="ECO:0000256" key="2">
    <source>
        <dbReference type="ARBA" id="ARBA00022448"/>
    </source>
</evidence>
<dbReference type="CDD" id="cd03257">
    <property type="entry name" value="ABC_NikE_OppD_transporters"/>
    <property type="match status" value="1"/>
</dbReference>
<comment type="similarity">
    <text evidence="1">Belongs to the ABC transporter superfamily.</text>
</comment>
<dbReference type="PANTHER" id="PTHR43776">
    <property type="entry name" value="TRANSPORT ATP-BINDING PROTEIN"/>
    <property type="match status" value="1"/>
</dbReference>
<dbReference type="PROSITE" id="PS00211">
    <property type="entry name" value="ABC_TRANSPORTER_1"/>
    <property type="match status" value="1"/>
</dbReference>
<dbReference type="InterPro" id="IPR017871">
    <property type="entry name" value="ABC_transporter-like_CS"/>
</dbReference>
<dbReference type="Gene3D" id="3.40.50.300">
    <property type="entry name" value="P-loop containing nucleotide triphosphate hydrolases"/>
    <property type="match status" value="2"/>
</dbReference>
<dbReference type="GO" id="GO:0005524">
    <property type="term" value="F:ATP binding"/>
    <property type="evidence" value="ECO:0007669"/>
    <property type="project" value="UniProtKB-KW"/>
</dbReference>
<dbReference type="InterPro" id="IPR027417">
    <property type="entry name" value="P-loop_NTPase"/>
</dbReference>
<feature type="domain" description="ABC transporter" evidence="5">
    <location>
        <begin position="131"/>
        <end position="382"/>
    </location>
</feature>
<reference evidence="6" key="1">
    <citation type="submission" date="2018-05" db="EMBL/GenBank/DDBJ databases">
        <authorList>
            <person name="Lanie J.A."/>
            <person name="Ng W.-L."/>
            <person name="Kazmierczak K.M."/>
            <person name="Andrzejewski T.M."/>
            <person name="Davidsen T.M."/>
            <person name="Wayne K.J."/>
            <person name="Tettelin H."/>
            <person name="Glass J.I."/>
            <person name="Rusch D."/>
            <person name="Podicherti R."/>
            <person name="Tsui H.-C.T."/>
            <person name="Winkler M.E."/>
        </authorList>
    </citation>
    <scope>NUCLEOTIDE SEQUENCE</scope>
</reference>
<protein>
    <recommendedName>
        <fullName evidence="5">ABC transporter domain-containing protein</fullName>
    </recommendedName>
</protein>
<evidence type="ECO:0000259" key="5">
    <source>
        <dbReference type="PROSITE" id="PS50893"/>
    </source>
</evidence>
<proteinExistence type="inferred from homology"/>
<dbReference type="GO" id="GO:0015833">
    <property type="term" value="P:peptide transport"/>
    <property type="evidence" value="ECO:0007669"/>
    <property type="project" value="InterPro"/>
</dbReference>
<dbReference type="EMBL" id="UINC01047448">
    <property type="protein sequence ID" value="SVB56737.1"/>
    <property type="molecule type" value="Genomic_DNA"/>
</dbReference>
<dbReference type="Pfam" id="PF08352">
    <property type="entry name" value="oligo_HPY"/>
    <property type="match status" value="2"/>
</dbReference>
<dbReference type="SMART" id="SM00382">
    <property type="entry name" value="AAA"/>
    <property type="match status" value="1"/>
</dbReference>
<organism evidence="6">
    <name type="scientific">marine metagenome</name>
    <dbReference type="NCBI Taxonomy" id="408172"/>
    <lineage>
        <taxon>unclassified sequences</taxon>
        <taxon>metagenomes</taxon>
        <taxon>ecological metagenomes</taxon>
    </lineage>
</organism>
<dbReference type="NCBIfam" id="NF008453">
    <property type="entry name" value="PRK11308.1"/>
    <property type="match status" value="2"/>
</dbReference>
<dbReference type="Pfam" id="PF00005">
    <property type="entry name" value="ABC_tran"/>
    <property type="match status" value="2"/>
</dbReference>
<dbReference type="AlphaFoldDB" id="A0A382F3T6"/>
<feature type="non-terminal residue" evidence="6">
    <location>
        <position position="1"/>
    </location>
</feature>
<dbReference type="InterPro" id="IPR003439">
    <property type="entry name" value="ABC_transporter-like_ATP-bd"/>
</dbReference>
<name>A0A382F3T6_9ZZZZ</name>
<keyword evidence="4" id="KW-0067">ATP-binding</keyword>
<keyword evidence="2" id="KW-0813">Transport</keyword>
<dbReference type="GO" id="GO:0055085">
    <property type="term" value="P:transmembrane transport"/>
    <property type="evidence" value="ECO:0007669"/>
    <property type="project" value="UniProtKB-ARBA"/>
</dbReference>
<dbReference type="FunFam" id="3.40.50.300:FF:000016">
    <property type="entry name" value="Oligopeptide ABC transporter ATP-binding component"/>
    <property type="match status" value="1"/>
</dbReference>
<gene>
    <name evidence="6" type="ORF">METZ01_LOCUS209591</name>
</gene>
<dbReference type="InterPro" id="IPR003593">
    <property type="entry name" value="AAA+_ATPase"/>
</dbReference>
<dbReference type="InterPro" id="IPR050319">
    <property type="entry name" value="ABC_transp_ATP-bind"/>
</dbReference>
<dbReference type="InterPro" id="IPR013563">
    <property type="entry name" value="Oligopep_ABC_C"/>
</dbReference>
<evidence type="ECO:0000313" key="6">
    <source>
        <dbReference type="EMBL" id="SVB56737.1"/>
    </source>
</evidence>
<evidence type="ECO:0000256" key="3">
    <source>
        <dbReference type="ARBA" id="ARBA00022741"/>
    </source>
</evidence>
<keyword evidence="3" id="KW-0547">Nucleotide-binding</keyword>
<evidence type="ECO:0000256" key="4">
    <source>
        <dbReference type="ARBA" id="ARBA00022840"/>
    </source>
</evidence>
<evidence type="ECO:0000256" key="1">
    <source>
        <dbReference type="ARBA" id="ARBA00005417"/>
    </source>
</evidence>